<dbReference type="PANTHER" id="PTHR39332:SF7">
    <property type="entry name" value="SRPBCC FAMILY PROTEIN"/>
    <property type="match status" value="1"/>
</dbReference>
<name>A0A923SBW0_9BURK</name>
<proteinExistence type="predicted"/>
<reference evidence="1" key="1">
    <citation type="submission" date="2020-08" db="EMBL/GenBank/DDBJ databases">
        <title>Ramlibacter sp. USB13 16S ribosomal RNA gene genome sequencing and assembly.</title>
        <authorList>
            <person name="Kang M."/>
        </authorList>
    </citation>
    <scope>NUCLEOTIDE SEQUENCE</scope>
    <source>
        <strain evidence="1">USB13</strain>
    </source>
</reference>
<evidence type="ECO:0000313" key="1">
    <source>
        <dbReference type="EMBL" id="MBC5783583.1"/>
    </source>
</evidence>
<protein>
    <submittedName>
        <fullName evidence="1">SRPBCC family protein</fullName>
    </submittedName>
</protein>
<dbReference type="SUPFAM" id="SSF55961">
    <property type="entry name" value="Bet v1-like"/>
    <property type="match status" value="1"/>
</dbReference>
<dbReference type="InterPro" id="IPR023393">
    <property type="entry name" value="START-like_dom_sf"/>
</dbReference>
<dbReference type="InterPro" id="IPR019587">
    <property type="entry name" value="Polyketide_cyclase/dehydratase"/>
</dbReference>
<evidence type="ECO:0000313" key="2">
    <source>
        <dbReference type="Proteomes" id="UP000608513"/>
    </source>
</evidence>
<gene>
    <name evidence="1" type="ORF">H8N03_11560</name>
</gene>
<accession>A0A923SBW0</accession>
<keyword evidence="2" id="KW-1185">Reference proteome</keyword>
<comment type="caution">
    <text evidence="1">The sequence shown here is derived from an EMBL/GenBank/DDBJ whole genome shotgun (WGS) entry which is preliminary data.</text>
</comment>
<dbReference type="Proteomes" id="UP000608513">
    <property type="component" value="Unassembled WGS sequence"/>
</dbReference>
<dbReference type="Gene3D" id="3.30.530.20">
    <property type="match status" value="1"/>
</dbReference>
<dbReference type="EMBL" id="JACORT010000004">
    <property type="protein sequence ID" value="MBC5783583.1"/>
    <property type="molecule type" value="Genomic_DNA"/>
</dbReference>
<dbReference type="CDD" id="cd07821">
    <property type="entry name" value="PYR_PYL_RCAR_like"/>
    <property type="match status" value="1"/>
</dbReference>
<dbReference type="Pfam" id="PF10604">
    <property type="entry name" value="Polyketide_cyc2"/>
    <property type="match status" value="1"/>
</dbReference>
<sequence>MATIRKDFEVPASAEAVWAVVREFGGLVRLAPGFVGACAVEEGGAVRLVTFANGMQVRERLVTLDDAMRRLAYTAEGGRASHYNGVVHVQPLADDRCRFEWTVDLLPDALAVPIGQMMAQGSEAMRSALTPPAR</sequence>
<dbReference type="AlphaFoldDB" id="A0A923SBW0"/>
<organism evidence="1 2">
    <name type="scientific">Ramlibacter cellulosilyticus</name>
    <dbReference type="NCBI Taxonomy" id="2764187"/>
    <lineage>
        <taxon>Bacteria</taxon>
        <taxon>Pseudomonadati</taxon>
        <taxon>Pseudomonadota</taxon>
        <taxon>Betaproteobacteria</taxon>
        <taxon>Burkholderiales</taxon>
        <taxon>Comamonadaceae</taxon>
        <taxon>Ramlibacter</taxon>
    </lineage>
</organism>
<dbReference type="RefSeq" id="WP_187076333.1">
    <property type="nucleotide sequence ID" value="NZ_JACORT010000004.1"/>
</dbReference>
<dbReference type="PANTHER" id="PTHR39332">
    <property type="entry name" value="BLL4707 PROTEIN"/>
    <property type="match status" value="1"/>
</dbReference>